<evidence type="ECO:0000256" key="11">
    <source>
        <dbReference type="ARBA" id="ARBA00022726"/>
    </source>
</evidence>
<dbReference type="GO" id="GO:0004422">
    <property type="term" value="F:hypoxanthine phosphoribosyltransferase activity"/>
    <property type="evidence" value="ECO:0007669"/>
    <property type="project" value="InterPro"/>
</dbReference>
<dbReference type="GO" id="GO:0052657">
    <property type="term" value="F:guanine phosphoribosyltransferase activity"/>
    <property type="evidence" value="ECO:0007669"/>
    <property type="project" value="UniProtKB-ARBA"/>
</dbReference>
<comment type="subcellular location">
    <subcellularLocation>
        <location evidence="3 16">Cytoplasm</location>
    </subcellularLocation>
</comment>
<dbReference type="Pfam" id="PF00156">
    <property type="entry name" value="Pribosyltran"/>
    <property type="match status" value="1"/>
</dbReference>
<dbReference type="PANTHER" id="PTHR43340:SF1">
    <property type="entry name" value="HYPOXANTHINE PHOSPHORIBOSYLTRANSFERASE"/>
    <property type="match status" value="1"/>
</dbReference>
<evidence type="ECO:0000256" key="8">
    <source>
        <dbReference type="ARBA" id="ARBA00022676"/>
    </source>
</evidence>
<evidence type="ECO:0000256" key="13">
    <source>
        <dbReference type="ARBA" id="ARBA00022842"/>
    </source>
</evidence>
<name>A0A938XVQ9_9FIRM</name>
<dbReference type="NCBIfam" id="TIGR01203">
    <property type="entry name" value="HGPRTase"/>
    <property type="match status" value="1"/>
</dbReference>
<keyword evidence="11 16" id="KW-0660">Purine salvage</keyword>
<dbReference type="GO" id="GO:0000166">
    <property type="term" value="F:nucleotide binding"/>
    <property type="evidence" value="ECO:0007669"/>
    <property type="project" value="UniProtKB-KW"/>
</dbReference>
<keyword evidence="9 16" id="KW-0808">Transferase</keyword>
<dbReference type="GO" id="GO:0000287">
    <property type="term" value="F:magnesium ion binding"/>
    <property type="evidence" value="ECO:0007669"/>
    <property type="project" value="TreeGrafter"/>
</dbReference>
<dbReference type="GO" id="GO:0006178">
    <property type="term" value="P:guanine salvage"/>
    <property type="evidence" value="ECO:0007669"/>
    <property type="project" value="TreeGrafter"/>
</dbReference>
<dbReference type="GO" id="GO:0006166">
    <property type="term" value="P:purine ribonucleoside salvage"/>
    <property type="evidence" value="ECO:0007669"/>
    <property type="project" value="UniProtKB-KW"/>
</dbReference>
<comment type="catalytic activity">
    <reaction evidence="15">
        <text>IMP + diphosphate = hypoxanthine + 5-phospho-alpha-D-ribose 1-diphosphate</text>
        <dbReference type="Rhea" id="RHEA:17973"/>
        <dbReference type="ChEBI" id="CHEBI:17368"/>
        <dbReference type="ChEBI" id="CHEBI:33019"/>
        <dbReference type="ChEBI" id="CHEBI:58017"/>
        <dbReference type="ChEBI" id="CHEBI:58053"/>
        <dbReference type="EC" id="2.4.2.8"/>
    </reaction>
    <physiologicalReaction direction="right-to-left" evidence="15">
        <dbReference type="Rhea" id="RHEA:17975"/>
    </physiologicalReaction>
</comment>
<evidence type="ECO:0000256" key="5">
    <source>
        <dbReference type="ARBA" id="ARBA00004676"/>
    </source>
</evidence>
<accession>A0A938XVQ9</accession>
<evidence type="ECO:0000256" key="14">
    <source>
        <dbReference type="ARBA" id="ARBA00048811"/>
    </source>
</evidence>
<dbReference type="GO" id="GO:0005829">
    <property type="term" value="C:cytosol"/>
    <property type="evidence" value="ECO:0007669"/>
    <property type="project" value="TreeGrafter"/>
</dbReference>
<keyword evidence="8 16" id="KW-0328">Glycosyltransferase</keyword>
<sequence length="182" mass="20907">MVEEITKEILIDEAELQSRIKELGAKITKEYSKSDDIIMVCVLRGAFIFMADLAREVNLPVVLDFMDVTSYEGGTETTGDVRIIKDLEESIEGKDVLIVEDIIDTGLTLQHVIKMLETRDPASIKICTLLDKPERRTEKQVKVDWNGFEIPNKFVVGYGLDYQEKYRNIPYIFVPKPELYQE</sequence>
<dbReference type="GO" id="GO:0032264">
    <property type="term" value="P:IMP salvage"/>
    <property type="evidence" value="ECO:0007669"/>
    <property type="project" value="TreeGrafter"/>
</dbReference>
<evidence type="ECO:0000256" key="1">
    <source>
        <dbReference type="ARBA" id="ARBA00001946"/>
    </source>
</evidence>
<evidence type="ECO:0000256" key="12">
    <source>
        <dbReference type="ARBA" id="ARBA00022741"/>
    </source>
</evidence>
<evidence type="ECO:0000256" key="15">
    <source>
        <dbReference type="ARBA" id="ARBA00049402"/>
    </source>
</evidence>
<dbReference type="InterPro" id="IPR029057">
    <property type="entry name" value="PRTase-like"/>
</dbReference>
<comment type="caution">
    <text evidence="18">The sequence shown here is derived from an EMBL/GenBank/DDBJ whole genome shotgun (WGS) entry which is preliminary data.</text>
</comment>
<dbReference type="InterPro" id="IPR005904">
    <property type="entry name" value="Hxn_phspho_trans"/>
</dbReference>
<evidence type="ECO:0000256" key="16">
    <source>
        <dbReference type="RuleBase" id="RU364099"/>
    </source>
</evidence>
<keyword evidence="13 16" id="KW-0460">Magnesium</keyword>
<dbReference type="EC" id="2.4.2.8" evidence="16"/>
<dbReference type="Gene3D" id="3.40.50.2020">
    <property type="match status" value="1"/>
</dbReference>
<comment type="function">
    <text evidence="2">Purine salvage pathway enzyme that catalyzes the transfer of the ribosyl-5-phosphate group from 5-phospho-alpha-D-ribose 1-diphosphate (PRPP) to the N9 position of the 6-oxopurines hypoxanthine and guanine to form the corresponding ribonucleotides IMP (inosine 5'-monophosphate) and GMP (guanosine 5'-monophosphate), with the release of PPi.</text>
</comment>
<dbReference type="SUPFAM" id="SSF53271">
    <property type="entry name" value="PRTase-like"/>
    <property type="match status" value="1"/>
</dbReference>
<dbReference type="EMBL" id="JAFBDQ010000010">
    <property type="protein sequence ID" value="MBM7557171.1"/>
    <property type="molecule type" value="Genomic_DNA"/>
</dbReference>
<keyword evidence="19" id="KW-1185">Reference proteome</keyword>
<dbReference type="PANTHER" id="PTHR43340">
    <property type="entry name" value="HYPOXANTHINE-GUANINE PHOSPHORIBOSYLTRANSFERASE"/>
    <property type="match status" value="1"/>
</dbReference>
<organism evidence="18 19">
    <name type="scientific">Halanaerobacter jeridensis</name>
    <dbReference type="NCBI Taxonomy" id="706427"/>
    <lineage>
        <taxon>Bacteria</taxon>
        <taxon>Bacillati</taxon>
        <taxon>Bacillota</taxon>
        <taxon>Clostridia</taxon>
        <taxon>Halanaerobiales</taxon>
        <taxon>Halobacteroidaceae</taxon>
        <taxon>Halanaerobacter</taxon>
    </lineage>
</organism>
<gene>
    <name evidence="18" type="ORF">JOC47_002026</name>
</gene>
<evidence type="ECO:0000256" key="6">
    <source>
        <dbReference type="ARBA" id="ARBA00008391"/>
    </source>
</evidence>
<protein>
    <recommendedName>
        <fullName evidence="16">Hypoxanthine phosphoribosyltransferase</fullName>
        <ecNumber evidence="16">2.4.2.8</ecNumber>
    </recommendedName>
</protein>
<dbReference type="Proteomes" id="UP000774000">
    <property type="component" value="Unassembled WGS sequence"/>
</dbReference>
<reference evidence="18" key="1">
    <citation type="submission" date="2021-01" db="EMBL/GenBank/DDBJ databases">
        <title>Genomic Encyclopedia of Type Strains, Phase IV (KMG-IV): sequencing the most valuable type-strain genomes for metagenomic binning, comparative biology and taxonomic classification.</title>
        <authorList>
            <person name="Goeker M."/>
        </authorList>
    </citation>
    <scope>NUCLEOTIDE SEQUENCE</scope>
    <source>
        <strain evidence="18">DSM 23230</strain>
    </source>
</reference>
<keyword evidence="7 16" id="KW-0963">Cytoplasm</keyword>
<dbReference type="FunFam" id="3.40.50.2020:FF:000006">
    <property type="entry name" value="Hypoxanthine phosphoribosyltransferase"/>
    <property type="match status" value="1"/>
</dbReference>
<dbReference type="AlphaFoldDB" id="A0A938XVQ9"/>
<comment type="similarity">
    <text evidence="6 16">Belongs to the purine/pyrimidine phosphoribosyltransferase family.</text>
</comment>
<evidence type="ECO:0000313" key="19">
    <source>
        <dbReference type="Proteomes" id="UP000774000"/>
    </source>
</evidence>
<keyword evidence="10 16" id="KW-0479">Metal-binding</keyword>
<dbReference type="InterPro" id="IPR000836">
    <property type="entry name" value="PRTase_dom"/>
</dbReference>
<comment type="cofactor">
    <cofactor evidence="1 16">
        <name>Mg(2+)</name>
        <dbReference type="ChEBI" id="CHEBI:18420"/>
    </cofactor>
</comment>
<dbReference type="GO" id="GO:0032263">
    <property type="term" value="P:GMP salvage"/>
    <property type="evidence" value="ECO:0007669"/>
    <property type="project" value="TreeGrafter"/>
</dbReference>
<dbReference type="InterPro" id="IPR050408">
    <property type="entry name" value="HGPRT"/>
</dbReference>
<dbReference type="CDD" id="cd06223">
    <property type="entry name" value="PRTases_typeI"/>
    <property type="match status" value="1"/>
</dbReference>
<evidence type="ECO:0000256" key="2">
    <source>
        <dbReference type="ARBA" id="ARBA00002049"/>
    </source>
</evidence>
<proteinExistence type="inferred from homology"/>
<evidence type="ECO:0000256" key="3">
    <source>
        <dbReference type="ARBA" id="ARBA00004496"/>
    </source>
</evidence>
<dbReference type="RefSeq" id="WP_204701932.1">
    <property type="nucleotide sequence ID" value="NZ_JAFBDQ010000010.1"/>
</dbReference>
<evidence type="ECO:0000256" key="4">
    <source>
        <dbReference type="ARBA" id="ARBA00004669"/>
    </source>
</evidence>
<comment type="pathway">
    <text evidence="5">Purine metabolism; GMP biosynthesis via salvage pathway; GMP from guanine: step 1/1.</text>
</comment>
<dbReference type="GO" id="GO:0046100">
    <property type="term" value="P:hypoxanthine metabolic process"/>
    <property type="evidence" value="ECO:0007669"/>
    <property type="project" value="TreeGrafter"/>
</dbReference>
<evidence type="ECO:0000256" key="7">
    <source>
        <dbReference type="ARBA" id="ARBA00022490"/>
    </source>
</evidence>
<comment type="catalytic activity">
    <reaction evidence="14">
        <text>GMP + diphosphate = guanine + 5-phospho-alpha-D-ribose 1-diphosphate</text>
        <dbReference type="Rhea" id="RHEA:25424"/>
        <dbReference type="ChEBI" id="CHEBI:16235"/>
        <dbReference type="ChEBI" id="CHEBI:33019"/>
        <dbReference type="ChEBI" id="CHEBI:58017"/>
        <dbReference type="ChEBI" id="CHEBI:58115"/>
        <dbReference type="EC" id="2.4.2.8"/>
    </reaction>
    <physiologicalReaction direction="right-to-left" evidence="14">
        <dbReference type="Rhea" id="RHEA:25426"/>
    </physiologicalReaction>
</comment>
<comment type="pathway">
    <text evidence="4 16">Purine metabolism; IMP biosynthesis via salvage pathway; IMP from hypoxanthine: step 1/1.</text>
</comment>
<feature type="domain" description="Phosphoribosyltransferase" evidence="17">
    <location>
        <begin position="18"/>
        <end position="163"/>
    </location>
</feature>
<keyword evidence="12 16" id="KW-0547">Nucleotide-binding</keyword>
<evidence type="ECO:0000256" key="10">
    <source>
        <dbReference type="ARBA" id="ARBA00022723"/>
    </source>
</evidence>
<evidence type="ECO:0000313" key="18">
    <source>
        <dbReference type="EMBL" id="MBM7557171.1"/>
    </source>
</evidence>
<evidence type="ECO:0000259" key="17">
    <source>
        <dbReference type="Pfam" id="PF00156"/>
    </source>
</evidence>
<evidence type="ECO:0000256" key="9">
    <source>
        <dbReference type="ARBA" id="ARBA00022679"/>
    </source>
</evidence>